<evidence type="ECO:0000256" key="5">
    <source>
        <dbReference type="PROSITE-ProRule" id="PRU00335"/>
    </source>
</evidence>
<dbReference type="PANTHER" id="PTHR30055">
    <property type="entry name" value="HTH-TYPE TRANSCRIPTIONAL REGULATOR RUTR"/>
    <property type="match status" value="1"/>
</dbReference>
<dbReference type="GO" id="GO:0000976">
    <property type="term" value="F:transcription cis-regulatory region binding"/>
    <property type="evidence" value="ECO:0007669"/>
    <property type="project" value="TreeGrafter"/>
</dbReference>
<dbReference type="OrthoDB" id="9809265at2"/>
<dbReference type="InterPro" id="IPR036271">
    <property type="entry name" value="Tet_transcr_reg_TetR-rel_C_sf"/>
</dbReference>
<name>A0A0M2RB55_9PROT</name>
<reference evidence="7 8" key="1">
    <citation type="submission" date="2015-03" db="EMBL/GenBank/DDBJ databases">
        <title>Genome sequence of Kiloniella sp. P1-1, isolated from the gut microflora of Pacific white shrimp, Penaeus vannamei.</title>
        <authorList>
            <person name="Shao Z."/>
            <person name="Wang L."/>
            <person name="Li X."/>
        </authorList>
    </citation>
    <scope>NUCLEOTIDE SEQUENCE [LARGE SCALE GENOMIC DNA]</scope>
    <source>
        <strain evidence="7 8">P1-1</strain>
    </source>
</reference>
<dbReference type="Pfam" id="PF00440">
    <property type="entry name" value="TetR_N"/>
    <property type="match status" value="1"/>
</dbReference>
<comment type="caution">
    <text evidence="7">The sequence shown here is derived from an EMBL/GenBank/DDBJ whole genome shotgun (WGS) entry which is preliminary data.</text>
</comment>
<dbReference type="SUPFAM" id="SSF46689">
    <property type="entry name" value="Homeodomain-like"/>
    <property type="match status" value="1"/>
</dbReference>
<dbReference type="SUPFAM" id="SSF48498">
    <property type="entry name" value="Tetracyclin repressor-like, C-terminal domain"/>
    <property type="match status" value="1"/>
</dbReference>
<evidence type="ECO:0000313" key="7">
    <source>
        <dbReference type="EMBL" id="KKJ76848.1"/>
    </source>
</evidence>
<evidence type="ECO:0000313" key="8">
    <source>
        <dbReference type="Proteomes" id="UP000034491"/>
    </source>
</evidence>
<dbReference type="AlphaFoldDB" id="A0A0M2RB55"/>
<dbReference type="InterPro" id="IPR009057">
    <property type="entry name" value="Homeodomain-like_sf"/>
</dbReference>
<evidence type="ECO:0000256" key="1">
    <source>
        <dbReference type="ARBA" id="ARBA00022491"/>
    </source>
</evidence>
<protein>
    <submittedName>
        <fullName evidence="7">TetR family transcriptional regulator</fullName>
    </submittedName>
</protein>
<evidence type="ECO:0000256" key="4">
    <source>
        <dbReference type="ARBA" id="ARBA00023163"/>
    </source>
</evidence>
<dbReference type="PANTHER" id="PTHR30055:SF228">
    <property type="entry name" value="TRANSCRIPTIONAL REGULATOR-RELATED"/>
    <property type="match status" value="1"/>
</dbReference>
<dbReference type="PRINTS" id="PR00455">
    <property type="entry name" value="HTHTETR"/>
</dbReference>
<feature type="DNA-binding region" description="H-T-H motif" evidence="5">
    <location>
        <begin position="36"/>
        <end position="55"/>
    </location>
</feature>
<dbReference type="STRING" id="1549748.WH95_10460"/>
<keyword evidence="4" id="KW-0804">Transcription</keyword>
<evidence type="ECO:0000259" key="6">
    <source>
        <dbReference type="PROSITE" id="PS50977"/>
    </source>
</evidence>
<dbReference type="InterPro" id="IPR039538">
    <property type="entry name" value="BetI_C"/>
</dbReference>
<dbReference type="PROSITE" id="PS50977">
    <property type="entry name" value="HTH_TETR_2"/>
    <property type="match status" value="1"/>
</dbReference>
<keyword evidence="1" id="KW-0678">Repressor</keyword>
<dbReference type="InterPro" id="IPR050109">
    <property type="entry name" value="HTH-type_TetR-like_transc_reg"/>
</dbReference>
<organism evidence="7 8">
    <name type="scientific">Kiloniella litopenaei</name>
    <dbReference type="NCBI Taxonomy" id="1549748"/>
    <lineage>
        <taxon>Bacteria</taxon>
        <taxon>Pseudomonadati</taxon>
        <taxon>Pseudomonadota</taxon>
        <taxon>Alphaproteobacteria</taxon>
        <taxon>Rhodospirillales</taxon>
        <taxon>Kiloniellaceae</taxon>
        <taxon>Kiloniella</taxon>
    </lineage>
</organism>
<gene>
    <name evidence="7" type="ORF">WH95_10460</name>
</gene>
<evidence type="ECO:0000256" key="3">
    <source>
        <dbReference type="ARBA" id="ARBA00023125"/>
    </source>
</evidence>
<dbReference type="InterPro" id="IPR001647">
    <property type="entry name" value="HTH_TetR"/>
</dbReference>
<dbReference type="EMBL" id="LANI01000009">
    <property type="protein sequence ID" value="KKJ76848.1"/>
    <property type="molecule type" value="Genomic_DNA"/>
</dbReference>
<keyword evidence="8" id="KW-1185">Reference proteome</keyword>
<keyword evidence="3 5" id="KW-0238">DNA-binding</keyword>
<dbReference type="PATRIC" id="fig|1549748.8.peg.4172"/>
<keyword evidence="2" id="KW-0805">Transcription regulation</keyword>
<dbReference type="RefSeq" id="WP_046506642.1">
    <property type="nucleotide sequence ID" value="NZ_LANI01000009.1"/>
</dbReference>
<evidence type="ECO:0000256" key="2">
    <source>
        <dbReference type="ARBA" id="ARBA00023015"/>
    </source>
</evidence>
<proteinExistence type="predicted"/>
<dbReference type="Pfam" id="PF13977">
    <property type="entry name" value="TetR_C_6"/>
    <property type="match status" value="1"/>
</dbReference>
<dbReference type="GO" id="GO:0003700">
    <property type="term" value="F:DNA-binding transcription factor activity"/>
    <property type="evidence" value="ECO:0007669"/>
    <property type="project" value="TreeGrafter"/>
</dbReference>
<sequence length="207" mass="23399">MTETPKFRRQAPDARKKDLVEATIRCLEKKGSDGLSVRSISSEAGISVGLINHHYPSKDDLIADAYEKLATDILQNVVDIVAETDGSPREKMSAFFKAYFSSIVLDQKFLRIWIVFWHMSDKSEQVRLSHDKTNAGFRHQIELMLRDLVKSSETPEFNYRLAAIGLSGMLDGLWLEWCLNPDVFSPEEGLKLCEGWVDGLMAGAFKL</sequence>
<dbReference type="Gene3D" id="1.10.357.10">
    <property type="entry name" value="Tetracycline Repressor, domain 2"/>
    <property type="match status" value="1"/>
</dbReference>
<dbReference type="Proteomes" id="UP000034491">
    <property type="component" value="Unassembled WGS sequence"/>
</dbReference>
<feature type="domain" description="HTH tetR-type" evidence="6">
    <location>
        <begin position="13"/>
        <end position="73"/>
    </location>
</feature>
<accession>A0A0M2RB55</accession>